<organism evidence="14 15">
    <name type="scientific">Bagarius yarrelli</name>
    <name type="common">Goonch</name>
    <name type="synonym">Bagrus yarrelli</name>
    <dbReference type="NCBI Taxonomy" id="175774"/>
    <lineage>
        <taxon>Eukaryota</taxon>
        <taxon>Metazoa</taxon>
        <taxon>Chordata</taxon>
        <taxon>Craniata</taxon>
        <taxon>Vertebrata</taxon>
        <taxon>Euteleostomi</taxon>
        <taxon>Actinopterygii</taxon>
        <taxon>Neopterygii</taxon>
        <taxon>Teleostei</taxon>
        <taxon>Ostariophysi</taxon>
        <taxon>Siluriformes</taxon>
        <taxon>Sisoridae</taxon>
        <taxon>Sisorinae</taxon>
        <taxon>Bagarius</taxon>
    </lineage>
</organism>
<keyword evidence="7 10" id="KW-0339">Growth factor</keyword>
<dbReference type="Gene3D" id="2.60.120.970">
    <property type="match status" value="1"/>
</dbReference>
<keyword evidence="9" id="KW-0325">Glycoprotein</keyword>
<dbReference type="PROSITE" id="PS00250">
    <property type="entry name" value="TGF_BETA_1"/>
    <property type="match status" value="2"/>
</dbReference>
<dbReference type="FunFam" id="2.10.90.10:FF:000008">
    <property type="entry name" value="Bone morphogenetic protein 3"/>
    <property type="match status" value="1"/>
</dbReference>
<dbReference type="PANTHER" id="PTHR11848:SF157">
    <property type="entry name" value="GROWTH_DIFFERENTIATION FACTOR 2"/>
    <property type="match status" value="1"/>
</dbReference>
<comment type="similarity">
    <text evidence="2 10">Belongs to the TGF-beta family.</text>
</comment>
<evidence type="ECO:0000256" key="8">
    <source>
        <dbReference type="ARBA" id="ARBA00023157"/>
    </source>
</evidence>
<evidence type="ECO:0000256" key="12">
    <source>
        <dbReference type="SAM" id="SignalP"/>
    </source>
</evidence>
<evidence type="ECO:0000256" key="9">
    <source>
        <dbReference type="ARBA" id="ARBA00023180"/>
    </source>
</evidence>
<feature type="region of interest" description="Disordered" evidence="11">
    <location>
        <begin position="284"/>
        <end position="308"/>
    </location>
</feature>
<dbReference type="GO" id="GO:0005615">
    <property type="term" value="C:extracellular space"/>
    <property type="evidence" value="ECO:0007669"/>
    <property type="project" value="UniProtKB-KW"/>
</dbReference>
<evidence type="ECO:0000256" key="2">
    <source>
        <dbReference type="ARBA" id="ARBA00006656"/>
    </source>
</evidence>
<dbReference type="GO" id="GO:0072359">
    <property type="term" value="P:circulatory system development"/>
    <property type="evidence" value="ECO:0007669"/>
    <property type="project" value="UniProtKB-ARBA"/>
</dbReference>
<comment type="subcellular location">
    <subcellularLocation>
        <location evidence="1">Secreted</location>
    </subcellularLocation>
</comment>
<dbReference type="InterPro" id="IPR017948">
    <property type="entry name" value="TGFb_CS"/>
</dbReference>
<dbReference type="GO" id="GO:0005125">
    <property type="term" value="F:cytokine activity"/>
    <property type="evidence" value="ECO:0007669"/>
    <property type="project" value="UniProtKB-KW"/>
</dbReference>
<dbReference type="OrthoDB" id="5987191at2759"/>
<dbReference type="InterPro" id="IPR015615">
    <property type="entry name" value="TGF-beta-rel"/>
</dbReference>
<gene>
    <name evidence="14" type="ORF">Baya_7440</name>
</gene>
<evidence type="ECO:0000313" key="14">
    <source>
        <dbReference type="EMBL" id="TSL75285.1"/>
    </source>
</evidence>
<dbReference type="GO" id="GO:0035239">
    <property type="term" value="P:tube morphogenesis"/>
    <property type="evidence" value="ECO:0007669"/>
    <property type="project" value="UniProtKB-ARBA"/>
</dbReference>
<reference evidence="14 15" key="1">
    <citation type="journal article" date="2019" name="Genome Biol. Evol.">
        <title>Whole-Genome Sequencing of the Giant Devil Catfish, Bagarius yarrelli.</title>
        <authorList>
            <person name="Jiang W."/>
            <person name="Lv Y."/>
            <person name="Cheng L."/>
            <person name="Yang K."/>
            <person name="Chao B."/>
            <person name="Wang X."/>
            <person name="Li Y."/>
            <person name="Pan X."/>
            <person name="You X."/>
            <person name="Zhang Y."/>
            <person name="Yang J."/>
            <person name="Li J."/>
            <person name="Zhang X."/>
            <person name="Liu S."/>
            <person name="Sun C."/>
            <person name="Yang J."/>
            <person name="Shi Q."/>
        </authorList>
    </citation>
    <scope>NUCLEOTIDE SEQUENCE [LARGE SCALE GENOMIC DNA]</scope>
    <source>
        <strain evidence="14">JWS20170419001</strain>
        <tissue evidence="14">Muscle</tissue>
    </source>
</reference>
<dbReference type="PANTHER" id="PTHR11848">
    <property type="entry name" value="TGF-BETA FAMILY"/>
    <property type="match status" value="1"/>
</dbReference>
<evidence type="ECO:0000256" key="6">
    <source>
        <dbReference type="ARBA" id="ARBA00022729"/>
    </source>
</evidence>
<keyword evidence="15" id="KW-1185">Reference proteome</keyword>
<dbReference type="AlphaFoldDB" id="A0A556U126"/>
<name>A0A556U126_BAGYA</name>
<evidence type="ECO:0000256" key="10">
    <source>
        <dbReference type="RuleBase" id="RU000354"/>
    </source>
</evidence>
<keyword evidence="5" id="KW-0165">Cleavage on pair of basic residues</keyword>
<sequence>MALIWVFALNLMLFFDLVEVKHSDWFARDEDDAPRDMLEMHMFKLYEKLNKERRSDRDDNTVRSFQAVPVSSNNKVLFHFNLSSMLESEVILSASLHFFRPHVRPRLLSCRRFRGPSCHGKHLQPSVPVKLILGGMNRNTTYPLHLGNITQSPLKKGPWQMSDVSSMVRWARARNEHVISAEFEFGDQRQQDRLTPQVLPYILIFAKDLDINEPNSIAMSLQRYSPVGEDAGNGAPFVTTSSRIRRETKNVQNVLPDVQYDVEKHKELWYNTYFPFKPKNLVKSPGGRQVSNGGSRTQELNFDKRTMKKARRKQWSEPRACARRYLRVDFADIGWSEWILAPKAFDAYYCSGTCGFPLPKVVHPSNHATIQSIVKAVGIVPGVPEPCCVPEKMSELAVLFLDSGRNMVLKLYPNILVWLCEGKSISQVPQQEDASLENNLEEQNNMEGFLEPVKDDFLKMLNLSGVPSKQRNVQPPPFMMELYNKYASDMSSVPRSDVIRSFVLQEVTQSLIRGNKSSHRLLFNVSIPSFEEVTMVQLRLFVLWPKSESACDQSFASVNIYNVVHTKKQILDTKDIRDAKHTWEAFDVTSAIRSWLQSKNGAGELEVEVESQGCGLFQDGSYKISLESEDSTSPVLIVFSNNLENQKRKAKTEVQEMGAHDVFLSSVDTTKPFITQDQHRRKRRNARKNYCRRTSLKVNFKDIGWDKWIVAPPEYDAYECKGVCSFPLTEDVTPSKHAIIQTLVNRSNPKKASKACCVPTKLDPLTVMYQENGIITVRHLYEEMKVAKCGCR</sequence>
<feature type="chain" id="PRO_5021831982" evidence="12">
    <location>
        <begin position="21"/>
        <end position="792"/>
    </location>
</feature>
<evidence type="ECO:0000259" key="13">
    <source>
        <dbReference type="PROSITE" id="PS51362"/>
    </source>
</evidence>
<dbReference type="InterPro" id="IPR029034">
    <property type="entry name" value="Cystine-knot_cytokine"/>
</dbReference>
<feature type="compositionally biased region" description="Polar residues" evidence="11">
    <location>
        <begin position="289"/>
        <end position="300"/>
    </location>
</feature>
<dbReference type="FunFam" id="2.10.90.10:FF:000001">
    <property type="entry name" value="Bone morphogenetic protein 4"/>
    <property type="match status" value="1"/>
</dbReference>
<accession>A0A556U126</accession>
<dbReference type="GO" id="GO:0008083">
    <property type="term" value="F:growth factor activity"/>
    <property type="evidence" value="ECO:0007669"/>
    <property type="project" value="UniProtKB-KW"/>
</dbReference>
<evidence type="ECO:0000256" key="3">
    <source>
        <dbReference type="ARBA" id="ARBA00022514"/>
    </source>
</evidence>
<dbReference type="SMART" id="SM00204">
    <property type="entry name" value="TGFB"/>
    <property type="match status" value="2"/>
</dbReference>
<dbReference type="EMBL" id="VCAZ01000036">
    <property type="protein sequence ID" value="TSL75285.1"/>
    <property type="molecule type" value="Genomic_DNA"/>
</dbReference>
<evidence type="ECO:0000256" key="7">
    <source>
        <dbReference type="ARBA" id="ARBA00023030"/>
    </source>
</evidence>
<proteinExistence type="inferred from homology"/>
<dbReference type="SUPFAM" id="SSF57501">
    <property type="entry name" value="Cystine-knot cytokines"/>
    <property type="match status" value="2"/>
</dbReference>
<evidence type="ECO:0000256" key="4">
    <source>
        <dbReference type="ARBA" id="ARBA00022525"/>
    </source>
</evidence>
<evidence type="ECO:0000313" key="15">
    <source>
        <dbReference type="Proteomes" id="UP000319801"/>
    </source>
</evidence>
<keyword evidence="6 12" id="KW-0732">Signal</keyword>
<comment type="caution">
    <text evidence="14">The sequence shown here is derived from an EMBL/GenBank/DDBJ whole genome shotgun (WGS) entry which is preliminary data.</text>
</comment>
<evidence type="ECO:0000256" key="1">
    <source>
        <dbReference type="ARBA" id="ARBA00004613"/>
    </source>
</evidence>
<dbReference type="Pfam" id="PF00688">
    <property type="entry name" value="TGFb_propeptide"/>
    <property type="match status" value="1"/>
</dbReference>
<keyword evidence="3" id="KW-0202">Cytokine</keyword>
<keyword evidence="4" id="KW-0964">Secreted</keyword>
<evidence type="ECO:0000256" key="11">
    <source>
        <dbReference type="SAM" id="MobiDB-lite"/>
    </source>
</evidence>
<keyword evidence="8" id="KW-1015">Disulfide bond</keyword>
<dbReference type="GO" id="GO:0030509">
    <property type="term" value="P:BMP signaling pathway"/>
    <property type="evidence" value="ECO:0007669"/>
    <property type="project" value="TreeGrafter"/>
</dbReference>
<dbReference type="InterPro" id="IPR001839">
    <property type="entry name" value="TGF-b_C"/>
</dbReference>
<feature type="domain" description="TGF-beta family profile" evidence="13">
    <location>
        <begin position="680"/>
        <end position="792"/>
    </location>
</feature>
<protein>
    <submittedName>
        <fullName evidence="14">Growth/differentiation factor 2</fullName>
    </submittedName>
</protein>
<dbReference type="CDD" id="cd19400">
    <property type="entry name" value="TGF_beta_BMP9"/>
    <property type="match status" value="1"/>
</dbReference>
<dbReference type="Proteomes" id="UP000319801">
    <property type="component" value="Unassembled WGS sequence"/>
</dbReference>
<feature type="signal peptide" evidence="12">
    <location>
        <begin position="1"/>
        <end position="20"/>
    </location>
</feature>
<dbReference type="InterPro" id="IPR001111">
    <property type="entry name" value="TGF-b_propeptide"/>
</dbReference>
<evidence type="ECO:0000256" key="5">
    <source>
        <dbReference type="ARBA" id="ARBA00022685"/>
    </source>
</evidence>
<dbReference type="PROSITE" id="PS51362">
    <property type="entry name" value="TGF_BETA_2"/>
    <property type="match status" value="2"/>
</dbReference>
<dbReference type="Pfam" id="PF00019">
    <property type="entry name" value="TGF_beta"/>
    <property type="match status" value="2"/>
</dbReference>
<dbReference type="Gene3D" id="2.10.90.10">
    <property type="entry name" value="Cystine-knot cytokines"/>
    <property type="match status" value="2"/>
</dbReference>
<feature type="domain" description="TGF-beta family profile" evidence="13">
    <location>
        <begin position="311"/>
        <end position="423"/>
    </location>
</feature>